<dbReference type="EMBL" id="VWSH01000004">
    <property type="protein sequence ID" value="KAA5532112.1"/>
    <property type="molecule type" value="Genomic_DNA"/>
</dbReference>
<evidence type="ECO:0000313" key="3">
    <source>
        <dbReference type="Proteomes" id="UP000323632"/>
    </source>
</evidence>
<feature type="transmembrane region" description="Helical" evidence="1">
    <location>
        <begin position="158"/>
        <end position="186"/>
    </location>
</feature>
<dbReference type="AlphaFoldDB" id="A0A5M6CE30"/>
<protein>
    <recommendedName>
        <fullName evidence="4">Glycosyltransferase RgtA/B/C/D-like domain-containing protein</fullName>
    </recommendedName>
</protein>
<reference evidence="2 3" key="1">
    <citation type="submission" date="2019-09" db="EMBL/GenBank/DDBJ databases">
        <title>Genome sequence and assembly of Taibaiella sp.</title>
        <authorList>
            <person name="Chhetri G."/>
        </authorList>
    </citation>
    <scope>NUCLEOTIDE SEQUENCE [LARGE SCALE GENOMIC DNA]</scope>
    <source>
        <strain evidence="2 3">KVB11</strain>
    </source>
</reference>
<keyword evidence="3" id="KW-1185">Reference proteome</keyword>
<evidence type="ECO:0000313" key="2">
    <source>
        <dbReference type="EMBL" id="KAA5532112.1"/>
    </source>
</evidence>
<dbReference type="Proteomes" id="UP000323632">
    <property type="component" value="Unassembled WGS sequence"/>
</dbReference>
<sequence>MRLNSTQKFLLFFIPYFILYCISSHNALFWDTVQFAGDHPNWYFSTNFQYPLLPNSCDSGHPPTFGFLIASGWKIFGRGLFQSHTFMLPFIVLIVWQAVRTGDLLFSENKKASFALSLLILTQSILLTQCTLVSPDIWLAGFFLFTFNGILKQNKLQLIIGVIALGLISNRAMMAAFTLYLFALGFGYTPSVKGIKQWISYAFSKVLPFLPGAIIAIAYFSYHYLVKGWVGAPKDSPWAAGFEFVAPQRMVLNVLILGWRIVDLGNLATVSAFVVVCFLWWKNKIVFQQSRQKNIAVALLVLILALFWITAFPLALYQGLLAHRYLLPLNTSIVIFTAYLLFHSKINRKNTWITLLVLVQLSGHFWNYPQRVSQGWEGRLAYLNFFPLQKDFKDFMLKNGIKKEEVATTGNMTASDYRTQMTNDTAGYKDFEVDSGKYIWYCNVANAMNKAVPYYFEHLQILKREKRGDVEMVLFKRPEEE</sequence>
<feature type="transmembrane region" description="Helical" evidence="1">
    <location>
        <begin position="9"/>
        <end position="30"/>
    </location>
</feature>
<feature type="transmembrane region" description="Helical" evidence="1">
    <location>
        <begin position="206"/>
        <end position="226"/>
    </location>
</feature>
<feature type="transmembrane region" description="Helical" evidence="1">
    <location>
        <begin position="81"/>
        <end position="99"/>
    </location>
</feature>
<comment type="caution">
    <text evidence="2">The sequence shown here is derived from an EMBL/GenBank/DDBJ whole genome shotgun (WGS) entry which is preliminary data.</text>
</comment>
<feature type="transmembrane region" description="Helical" evidence="1">
    <location>
        <begin position="322"/>
        <end position="342"/>
    </location>
</feature>
<feature type="transmembrane region" description="Helical" evidence="1">
    <location>
        <begin position="264"/>
        <end position="283"/>
    </location>
</feature>
<name>A0A5M6CE30_9BACT</name>
<gene>
    <name evidence="2" type="ORF">F0919_15025</name>
</gene>
<accession>A0A5M6CE30</accession>
<organism evidence="2 3">
    <name type="scientific">Taibaiella lutea</name>
    <dbReference type="NCBI Taxonomy" id="2608001"/>
    <lineage>
        <taxon>Bacteria</taxon>
        <taxon>Pseudomonadati</taxon>
        <taxon>Bacteroidota</taxon>
        <taxon>Chitinophagia</taxon>
        <taxon>Chitinophagales</taxon>
        <taxon>Chitinophagaceae</taxon>
        <taxon>Taibaiella</taxon>
    </lineage>
</organism>
<evidence type="ECO:0000256" key="1">
    <source>
        <dbReference type="SAM" id="Phobius"/>
    </source>
</evidence>
<keyword evidence="1" id="KW-0812">Transmembrane</keyword>
<keyword evidence="1" id="KW-0472">Membrane</keyword>
<feature type="transmembrane region" description="Helical" evidence="1">
    <location>
        <begin position="295"/>
        <end position="316"/>
    </location>
</feature>
<dbReference type="RefSeq" id="WP_150033614.1">
    <property type="nucleotide sequence ID" value="NZ_VWSH01000004.1"/>
</dbReference>
<keyword evidence="1" id="KW-1133">Transmembrane helix</keyword>
<proteinExistence type="predicted"/>
<evidence type="ECO:0008006" key="4">
    <source>
        <dbReference type="Google" id="ProtNLM"/>
    </source>
</evidence>